<name>A0A0C1LDP9_9BACT</name>
<evidence type="ECO:0000259" key="1">
    <source>
        <dbReference type="Pfam" id="PF06983"/>
    </source>
</evidence>
<organism evidence="2 3">
    <name type="scientific">Flavihumibacter solisilvae</name>
    <dbReference type="NCBI Taxonomy" id="1349421"/>
    <lineage>
        <taxon>Bacteria</taxon>
        <taxon>Pseudomonadati</taxon>
        <taxon>Bacteroidota</taxon>
        <taxon>Chitinophagia</taxon>
        <taxon>Chitinophagales</taxon>
        <taxon>Chitinophagaceae</taxon>
        <taxon>Flavihumibacter</taxon>
    </lineage>
</organism>
<dbReference type="RefSeq" id="WP_039142189.1">
    <property type="nucleotide sequence ID" value="NZ_JSVC01000019.1"/>
</dbReference>
<dbReference type="OrthoDB" id="9795306at2"/>
<evidence type="ECO:0000313" key="2">
    <source>
        <dbReference type="EMBL" id="KIC93578.1"/>
    </source>
</evidence>
<evidence type="ECO:0000313" key="3">
    <source>
        <dbReference type="Proteomes" id="UP000031408"/>
    </source>
</evidence>
<dbReference type="SUPFAM" id="SSF54593">
    <property type="entry name" value="Glyoxalase/Bleomycin resistance protein/Dihydroxybiphenyl dioxygenase"/>
    <property type="match status" value="1"/>
</dbReference>
<dbReference type="STRING" id="1349421.OI18_17765"/>
<reference evidence="2 3" key="1">
    <citation type="submission" date="2014-11" db="EMBL/GenBank/DDBJ databases">
        <title>Genome sequence of Flavihumibacter solisilvae 3-3.</title>
        <authorList>
            <person name="Zhou G."/>
            <person name="Li M."/>
            <person name="Wang G."/>
        </authorList>
    </citation>
    <scope>NUCLEOTIDE SEQUENCE [LARGE SCALE GENOMIC DNA]</scope>
    <source>
        <strain evidence="2 3">3-3</strain>
    </source>
</reference>
<dbReference type="CDD" id="cd06588">
    <property type="entry name" value="PhnB_like"/>
    <property type="match status" value="1"/>
</dbReference>
<dbReference type="Pfam" id="PF06983">
    <property type="entry name" value="3-dmu-9_3-mt"/>
    <property type="match status" value="1"/>
</dbReference>
<dbReference type="Proteomes" id="UP000031408">
    <property type="component" value="Unassembled WGS sequence"/>
</dbReference>
<gene>
    <name evidence="2" type="ORF">OI18_17765</name>
</gene>
<dbReference type="InterPro" id="IPR029068">
    <property type="entry name" value="Glyas_Bleomycin-R_OHBP_Dase"/>
</dbReference>
<accession>A0A0C1LDP9</accession>
<keyword evidence="3" id="KW-1185">Reference proteome</keyword>
<proteinExistence type="predicted"/>
<dbReference type="InterPro" id="IPR028973">
    <property type="entry name" value="PhnB-like"/>
</dbReference>
<protein>
    <submittedName>
        <fullName evidence="2">Glyoxalase</fullName>
    </submittedName>
</protein>
<comment type="caution">
    <text evidence="2">The sequence shown here is derived from an EMBL/GenBank/DDBJ whole genome shotgun (WGS) entry which is preliminary data.</text>
</comment>
<dbReference type="PANTHER" id="PTHR33990:SF1">
    <property type="entry name" value="PROTEIN YJDN"/>
    <property type="match status" value="1"/>
</dbReference>
<dbReference type="Gene3D" id="3.10.180.10">
    <property type="entry name" value="2,3-Dihydroxybiphenyl 1,2-Dioxygenase, domain 1"/>
    <property type="match status" value="1"/>
</dbReference>
<sequence>MQSVEIYLHFNGNSEKAMNFYKEVFGGEFNSVRRYKDMPGSEKMSPENRMKMIHISLRITDSFTLMASDVISDSSETVAFGNNYHICLQASGEKEADKLFSELSADGVIEMPMNKTFWGDYFGMCIDRFGIQWMINYHKIQ</sequence>
<dbReference type="PANTHER" id="PTHR33990">
    <property type="entry name" value="PROTEIN YJDN-RELATED"/>
    <property type="match status" value="1"/>
</dbReference>
<feature type="domain" description="PhnB-like" evidence="1">
    <location>
        <begin position="4"/>
        <end position="135"/>
    </location>
</feature>
<dbReference type="AlphaFoldDB" id="A0A0C1LDP9"/>
<dbReference type="EMBL" id="JSVC01000019">
    <property type="protein sequence ID" value="KIC93578.1"/>
    <property type="molecule type" value="Genomic_DNA"/>
</dbReference>